<proteinExistence type="predicted"/>
<accession>A0A2P2M301</accession>
<name>A0A2P2M301_RHIMU</name>
<dbReference type="AlphaFoldDB" id="A0A2P2M301"/>
<feature type="compositionally biased region" description="Basic and acidic residues" evidence="2">
    <location>
        <begin position="306"/>
        <end position="315"/>
    </location>
</feature>
<feature type="region of interest" description="Disordered" evidence="2">
    <location>
        <begin position="286"/>
        <end position="318"/>
    </location>
</feature>
<feature type="coiled-coil region" evidence="1">
    <location>
        <begin position="104"/>
        <end position="201"/>
    </location>
</feature>
<feature type="region of interest" description="Disordered" evidence="2">
    <location>
        <begin position="1"/>
        <end position="43"/>
    </location>
</feature>
<feature type="compositionally biased region" description="Basic residues" evidence="2">
    <location>
        <begin position="7"/>
        <end position="19"/>
    </location>
</feature>
<dbReference type="EMBL" id="GGEC01044116">
    <property type="protein sequence ID" value="MBX24600.1"/>
    <property type="molecule type" value="Transcribed_RNA"/>
</dbReference>
<reference evidence="3" key="1">
    <citation type="submission" date="2018-02" db="EMBL/GenBank/DDBJ databases">
        <title>Rhizophora mucronata_Transcriptome.</title>
        <authorList>
            <person name="Meera S.P."/>
            <person name="Sreeshan A."/>
            <person name="Augustine A."/>
        </authorList>
    </citation>
    <scope>NUCLEOTIDE SEQUENCE</scope>
    <source>
        <tissue evidence="3">Leaf</tissue>
    </source>
</reference>
<organism evidence="3">
    <name type="scientific">Rhizophora mucronata</name>
    <name type="common">Asiatic mangrove</name>
    <dbReference type="NCBI Taxonomy" id="61149"/>
    <lineage>
        <taxon>Eukaryota</taxon>
        <taxon>Viridiplantae</taxon>
        <taxon>Streptophyta</taxon>
        <taxon>Embryophyta</taxon>
        <taxon>Tracheophyta</taxon>
        <taxon>Spermatophyta</taxon>
        <taxon>Magnoliopsida</taxon>
        <taxon>eudicotyledons</taxon>
        <taxon>Gunneridae</taxon>
        <taxon>Pentapetalae</taxon>
        <taxon>rosids</taxon>
        <taxon>fabids</taxon>
        <taxon>Malpighiales</taxon>
        <taxon>Rhizophoraceae</taxon>
        <taxon>Rhizophora</taxon>
    </lineage>
</organism>
<evidence type="ECO:0000256" key="2">
    <source>
        <dbReference type="SAM" id="MobiDB-lite"/>
    </source>
</evidence>
<keyword evidence="1" id="KW-0175">Coiled coil</keyword>
<feature type="region of interest" description="Disordered" evidence="2">
    <location>
        <begin position="422"/>
        <end position="445"/>
    </location>
</feature>
<feature type="compositionally biased region" description="Polar residues" evidence="2">
    <location>
        <begin position="25"/>
        <end position="36"/>
    </location>
</feature>
<feature type="compositionally biased region" description="Polar residues" evidence="2">
    <location>
        <begin position="286"/>
        <end position="297"/>
    </location>
</feature>
<protein>
    <submittedName>
        <fullName evidence="3">Uncharacterized protein</fullName>
    </submittedName>
</protein>
<sequence length="474" mass="53137">MEDEKKKKNKKNKRRKNTQHKTAGENANATVVNGNGMNEHEHDGDQVSELIEVQNGALQQHAAVDLNAHHRQNGAQSNSFSPGNLAEDEKQKWLQREAVLKKTIQQLQVENDSHLQKEATLEETIKQLHNEKNVHIQKEATLEDTINQLRSINDSCLLKKAIFEETVKQLENENHSHEQNKADLEMEVKQLKNERDFWLQKEGSLADKVRQLESEKDFWNLTQASLGDKIKQLETEKDSWISTQNTAKETIARLNVDITRLQMQVVELEECRNGLLKENQQLEESISGLKSQGQNPEMSIPLANSADEHGKRASEQEELNSQIEAAFALVDKLITENSELVEKVNELSVRLEHPNAAVGLLAAPGNSLMAENAEIGNSANPIPVSNDKSMSGHTLDSLEVEPAAVVRYSPEVDSGEIIQIPLDDSEARDLESQVESDDKDPVPLSDAPLIGAPFRLMSFFTKYVSGADLVQRRP</sequence>
<evidence type="ECO:0000256" key="1">
    <source>
        <dbReference type="SAM" id="Coils"/>
    </source>
</evidence>
<evidence type="ECO:0000313" key="3">
    <source>
        <dbReference type="EMBL" id="MBX24600.1"/>
    </source>
</evidence>